<comment type="caution">
    <text evidence="2">The sequence shown here is derived from an EMBL/GenBank/DDBJ whole genome shotgun (WGS) entry which is preliminary data.</text>
</comment>
<proteinExistence type="predicted"/>
<name>A0A428YZV6_KIBAR</name>
<dbReference type="InterPro" id="IPR046282">
    <property type="entry name" value="DUF6319"/>
</dbReference>
<dbReference type="OrthoDB" id="4560653at2"/>
<feature type="region of interest" description="Disordered" evidence="1">
    <location>
        <begin position="97"/>
        <end position="127"/>
    </location>
</feature>
<organism evidence="2 3">
    <name type="scientific">Kibdelosporangium aridum</name>
    <dbReference type="NCBI Taxonomy" id="2030"/>
    <lineage>
        <taxon>Bacteria</taxon>
        <taxon>Bacillati</taxon>
        <taxon>Actinomycetota</taxon>
        <taxon>Actinomycetes</taxon>
        <taxon>Pseudonocardiales</taxon>
        <taxon>Pseudonocardiaceae</taxon>
        <taxon>Kibdelosporangium</taxon>
    </lineage>
</organism>
<dbReference type="Proteomes" id="UP000287547">
    <property type="component" value="Unassembled WGS sequence"/>
</dbReference>
<gene>
    <name evidence="2" type="ORF">DMH04_35695</name>
</gene>
<feature type="compositionally biased region" description="Low complexity" evidence="1">
    <location>
        <begin position="102"/>
        <end position="111"/>
    </location>
</feature>
<evidence type="ECO:0000313" key="3">
    <source>
        <dbReference type="Proteomes" id="UP000287547"/>
    </source>
</evidence>
<sequence>MLSDSDITQLRDALKAGKPPTVWFTGRAVGVDAGKSGKVVSFASPEEGDFIEVKPTGSKDTLSFSKAELTLNRPKQRSAAAKKPAVAAPVVEEEIYQPAPAPSRASGASEASGEKKRAPRRRTMPPSEVTVTLHSTPRGDWTVDVVVGKKRSVRSMPIPAAAIHKIAKELPDQVETAISAVMAAARQQHEERIALLQAELDAARRALNELK</sequence>
<evidence type="ECO:0008006" key="4">
    <source>
        <dbReference type="Google" id="ProtNLM"/>
    </source>
</evidence>
<evidence type="ECO:0000313" key="2">
    <source>
        <dbReference type="EMBL" id="RSM76993.1"/>
    </source>
</evidence>
<reference evidence="2 3" key="1">
    <citation type="submission" date="2018-05" db="EMBL/GenBank/DDBJ databases">
        <title>Evolution of GPA BGCs.</title>
        <authorList>
            <person name="Waglechner N."/>
            <person name="Wright G.D."/>
        </authorList>
    </citation>
    <scope>NUCLEOTIDE SEQUENCE [LARGE SCALE GENOMIC DNA]</scope>
    <source>
        <strain evidence="2 3">A82846</strain>
    </source>
</reference>
<dbReference type="RefSeq" id="WP_037262216.1">
    <property type="nucleotide sequence ID" value="NZ_QHKI01000042.1"/>
</dbReference>
<accession>A0A428YZV6</accession>
<evidence type="ECO:0000256" key="1">
    <source>
        <dbReference type="SAM" id="MobiDB-lite"/>
    </source>
</evidence>
<protein>
    <recommendedName>
        <fullName evidence="4">Cell wall anchor protein</fullName>
    </recommendedName>
</protein>
<dbReference type="AlphaFoldDB" id="A0A428YZV6"/>
<dbReference type="EMBL" id="QHKI01000042">
    <property type="protein sequence ID" value="RSM76993.1"/>
    <property type="molecule type" value="Genomic_DNA"/>
</dbReference>
<dbReference type="Pfam" id="PF19844">
    <property type="entry name" value="DUF6319"/>
    <property type="match status" value="1"/>
</dbReference>